<reference evidence="1 2" key="1">
    <citation type="submission" date="2017-12" db="EMBL/GenBank/DDBJ databases">
        <title>Anaerobic carbon monoxide metabolism by Pleomorphomonas carboxyditropha sp. nov., a new mesophilic hydrogenogenic carboxidotroph.</title>
        <authorList>
            <person name="Esquivel-Elizondo S."/>
            <person name="Krajmalnik-Brown R."/>
        </authorList>
    </citation>
    <scope>NUCLEOTIDE SEQUENCE [LARGE SCALE GENOMIC DNA]</scope>
    <source>
        <strain evidence="1 2">R5-392</strain>
    </source>
</reference>
<sequence>MITSRHLLPLLAGLLCLSLLGNVYAVSRLAGDRVGRTAFAEMSTRQFDPDFGRLVRQELLGHAGELRAAITDLRQARGRMFDLAAANPPDPVALAQATADVRTAFTKAQAIFHDSVVEAAQRATASNR</sequence>
<dbReference type="OrthoDB" id="9942030at2"/>
<accession>A0A1I4QBY0</accession>
<organism evidence="1 2">
    <name type="scientific">Pleomorphomonas diazotrophica</name>
    <dbReference type="NCBI Taxonomy" id="1166257"/>
    <lineage>
        <taxon>Bacteria</taxon>
        <taxon>Pseudomonadati</taxon>
        <taxon>Pseudomonadota</taxon>
        <taxon>Alphaproteobacteria</taxon>
        <taxon>Hyphomicrobiales</taxon>
        <taxon>Pleomorphomonadaceae</taxon>
        <taxon>Pleomorphomonas</taxon>
    </lineage>
</organism>
<keyword evidence="2" id="KW-1185">Reference proteome</keyword>
<evidence type="ECO:0000313" key="2">
    <source>
        <dbReference type="Proteomes" id="UP000233491"/>
    </source>
</evidence>
<dbReference type="AlphaFoldDB" id="A0A1I4QBY0"/>
<comment type="caution">
    <text evidence="1">The sequence shown here is derived from an EMBL/GenBank/DDBJ whole genome shotgun (WGS) entry which is preliminary data.</text>
</comment>
<dbReference type="RefSeq" id="WP_101288068.1">
    <property type="nucleotide sequence ID" value="NZ_FOUQ01000001.1"/>
</dbReference>
<name>A0A1I4QBY0_9HYPH</name>
<proteinExistence type="predicted"/>
<dbReference type="EMBL" id="PJNW01000002">
    <property type="protein sequence ID" value="PKR90805.1"/>
    <property type="molecule type" value="Genomic_DNA"/>
</dbReference>
<dbReference type="Proteomes" id="UP000233491">
    <property type="component" value="Unassembled WGS sequence"/>
</dbReference>
<dbReference type="InterPro" id="IPR025961">
    <property type="entry name" value="Metal_resist"/>
</dbReference>
<dbReference type="Pfam" id="PF13801">
    <property type="entry name" value="Metal_resist"/>
    <property type="match status" value="1"/>
</dbReference>
<evidence type="ECO:0008006" key="3">
    <source>
        <dbReference type="Google" id="ProtNLM"/>
    </source>
</evidence>
<protein>
    <recommendedName>
        <fullName evidence="3">Periplasmic heavy metal sensor</fullName>
    </recommendedName>
</protein>
<gene>
    <name evidence="1" type="ORF">CXZ10_05480</name>
</gene>
<evidence type="ECO:0000313" key="1">
    <source>
        <dbReference type="EMBL" id="PKR90805.1"/>
    </source>
</evidence>